<gene>
    <name evidence="1" type="ORF">BS50DRAFT_665848</name>
</gene>
<evidence type="ECO:0000313" key="1">
    <source>
        <dbReference type="EMBL" id="PSN68233.1"/>
    </source>
</evidence>
<dbReference type="Proteomes" id="UP000240883">
    <property type="component" value="Unassembled WGS sequence"/>
</dbReference>
<name>A0A2T2NS50_CORCC</name>
<sequence length="288" mass="33295">MPPTLYARLKNTLRTLTSDPYSYALSTPSGPSVYDPPSTRALSLLPSQISAPSSPVRQPTLHLFPTPERALRAFPATQYVFLTEEDVRERRDGARDCEGWVLGVLFGLVGKEEEETERKVQDVDMDTFLEGWRGVCGWRDEEVRRLLREPLPENPLRSPSVEDFLRGVEGERIEKGEPMTDELRSLSSYPDGQPLVIIDRKTHELFLRLKFGKIHKVVQRIYLPKRETPPKKARKSAYEYYEDISDNWEEIEDVGDEDDYIAMDIRHEFYKARARGGLVEEEWDDCMV</sequence>
<dbReference type="EMBL" id="KZ678134">
    <property type="protein sequence ID" value="PSN68233.1"/>
    <property type="molecule type" value="Genomic_DNA"/>
</dbReference>
<reference evidence="1 2" key="1">
    <citation type="journal article" date="2018" name="Front. Microbiol.">
        <title>Genome-Wide Analysis of Corynespora cassiicola Leaf Fall Disease Putative Effectors.</title>
        <authorList>
            <person name="Lopez D."/>
            <person name="Ribeiro S."/>
            <person name="Label P."/>
            <person name="Fumanal B."/>
            <person name="Venisse J.S."/>
            <person name="Kohler A."/>
            <person name="de Oliveira R.R."/>
            <person name="Labutti K."/>
            <person name="Lipzen A."/>
            <person name="Lail K."/>
            <person name="Bauer D."/>
            <person name="Ohm R.A."/>
            <person name="Barry K.W."/>
            <person name="Spatafora J."/>
            <person name="Grigoriev I.V."/>
            <person name="Martin F.M."/>
            <person name="Pujade-Renaud V."/>
        </authorList>
    </citation>
    <scope>NUCLEOTIDE SEQUENCE [LARGE SCALE GENOMIC DNA]</scope>
    <source>
        <strain evidence="1 2">Philippines</strain>
    </source>
</reference>
<proteinExistence type="predicted"/>
<keyword evidence="2" id="KW-1185">Reference proteome</keyword>
<protein>
    <submittedName>
        <fullName evidence="1">Uncharacterized protein</fullName>
    </submittedName>
</protein>
<evidence type="ECO:0000313" key="2">
    <source>
        <dbReference type="Proteomes" id="UP000240883"/>
    </source>
</evidence>
<dbReference type="AlphaFoldDB" id="A0A2T2NS50"/>
<accession>A0A2T2NS50</accession>
<organism evidence="1 2">
    <name type="scientific">Corynespora cassiicola Philippines</name>
    <dbReference type="NCBI Taxonomy" id="1448308"/>
    <lineage>
        <taxon>Eukaryota</taxon>
        <taxon>Fungi</taxon>
        <taxon>Dikarya</taxon>
        <taxon>Ascomycota</taxon>
        <taxon>Pezizomycotina</taxon>
        <taxon>Dothideomycetes</taxon>
        <taxon>Pleosporomycetidae</taxon>
        <taxon>Pleosporales</taxon>
        <taxon>Corynesporascaceae</taxon>
        <taxon>Corynespora</taxon>
    </lineage>
</organism>